<sequence>MSTTPVTPGTSPWHEGELTLQRSVGAVELMTSVGERQLARNWMPDQHREFYAQLPFVILGAVDRKGDVWATLRSGPPGFMLSPEPQTLNIHLQTEPDDPAQEGLNTGDAIGMLGIELHTRRRNRMNGTVRENRAGQLQVAVDQAYGNCPRYISLRRYRFVDEAPGPVYQATSLDPRAREMISSADSFFVASYVVRDGARQVDASHRGGKPGFVRVDEDGTLTIPDFSGNLFFNTLGNLLLNPRAGLLFIDFQTGDLLQMSGTAEVLLDSPEIAAFQGAERLWRFTPQRVVYREAAINLRWADLAQGDSPNSLMTCSWQQAAQRLQAQAWGNNWRALQVVNIVKESESIRSFYLQASEGMSLPGFAAGQHLPVRFVLDGQASAAIRTYSVSSAPADELLRISVKRDGVVSAHLHDRVKVGDLIEARAPQGQFTVVADERRPLVLIAAGVGITPLLAMLREVIYQGKRINRMRATWLFQSARTLGELAFSEELDKLVALAGDKVRVVRLLSQPEPGVRVGEGFDWQGRMDVERLKSVLPLDDYDYYLCGPGSFTQALYDGLRGLRIQDDRIHAETFGPSTLVRDVEVAVAAVAQPPMAIESVKVLFASSAKEARWEPGAGSLLELAEARGLNPEFSCRGGSCGTCRTRLLSGQVHYLHPPAEVVPEGEVLICCAVPALGDGVLVLDI</sequence>
<dbReference type="InterPro" id="IPR008333">
    <property type="entry name" value="Cbr1-like_FAD-bd_dom"/>
</dbReference>
<dbReference type="Gene3D" id="3.40.50.80">
    <property type="entry name" value="Nucleotide-binding domain of ferredoxin-NADP reductase (FNR) module"/>
    <property type="match status" value="1"/>
</dbReference>
<dbReference type="RefSeq" id="WP_273908842.1">
    <property type="nucleotide sequence ID" value="NZ_JAMDGX010000002.1"/>
</dbReference>
<dbReference type="InterPro" id="IPR017938">
    <property type="entry name" value="Riboflavin_synthase-like_b-brl"/>
</dbReference>
<comment type="caution">
    <text evidence="3">The sequence shown here is derived from an EMBL/GenBank/DDBJ whole genome shotgun (WGS) entry which is preliminary data.</text>
</comment>
<dbReference type="Proteomes" id="UP001148203">
    <property type="component" value="Unassembled WGS sequence"/>
</dbReference>
<reference evidence="3 4" key="1">
    <citation type="submission" date="2022-05" db="EMBL/GenBank/DDBJ databases">
        <title>Novel Pseudomonas spp. Isolated from a Rainbow Trout Aquaculture Facility.</title>
        <authorList>
            <person name="Testerman T."/>
            <person name="Graf J."/>
        </authorList>
    </citation>
    <scope>NUCLEOTIDE SEQUENCE [LARGE SCALE GENOMIC DNA]</scope>
    <source>
        <strain evidence="3 4">ID681</strain>
    </source>
</reference>
<proteinExistence type="predicted"/>
<feature type="domain" description="FAD-binding FR-type" evidence="2">
    <location>
        <begin position="331"/>
        <end position="434"/>
    </location>
</feature>
<evidence type="ECO:0000313" key="3">
    <source>
        <dbReference type="EMBL" id="MDD0993014.1"/>
    </source>
</evidence>
<dbReference type="CDD" id="cd06184">
    <property type="entry name" value="flavohem_like_fad_nad_binding"/>
    <property type="match status" value="1"/>
</dbReference>
<dbReference type="SUPFAM" id="SSF50475">
    <property type="entry name" value="FMN-binding split barrel"/>
    <property type="match status" value="1"/>
</dbReference>
<evidence type="ECO:0000313" key="4">
    <source>
        <dbReference type="Proteomes" id="UP001148203"/>
    </source>
</evidence>
<dbReference type="InterPro" id="IPR006058">
    <property type="entry name" value="2Fe2S_fd_BS"/>
</dbReference>
<dbReference type="SUPFAM" id="SSF63380">
    <property type="entry name" value="Riboflavin synthase domain-like"/>
    <property type="match status" value="1"/>
</dbReference>
<dbReference type="EMBL" id="JAMDGY010000076">
    <property type="protein sequence ID" value="MDD0993014.1"/>
    <property type="molecule type" value="Genomic_DNA"/>
</dbReference>
<dbReference type="PROSITE" id="PS51085">
    <property type="entry name" value="2FE2S_FER_2"/>
    <property type="match status" value="1"/>
</dbReference>
<dbReference type="InterPro" id="IPR012349">
    <property type="entry name" value="Split_barrel_FMN-bd"/>
</dbReference>
<feature type="domain" description="2Fe-2S ferredoxin-type" evidence="1">
    <location>
        <begin position="598"/>
        <end position="685"/>
    </location>
</feature>
<dbReference type="InterPro" id="IPR001041">
    <property type="entry name" value="2Fe-2S_ferredoxin-type"/>
</dbReference>
<dbReference type="Pfam" id="PF00175">
    <property type="entry name" value="NAD_binding_1"/>
    <property type="match status" value="1"/>
</dbReference>
<dbReference type="PROSITE" id="PS00197">
    <property type="entry name" value="2FE2S_FER_1"/>
    <property type="match status" value="1"/>
</dbReference>
<evidence type="ECO:0000259" key="2">
    <source>
        <dbReference type="PROSITE" id="PS51384"/>
    </source>
</evidence>
<dbReference type="InterPro" id="IPR036010">
    <property type="entry name" value="2Fe-2S_ferredoxin-like_sf"/>
</dbReference>
<dbReference type="Gene3D" id="3.10.20.30">
    <property type="match status" value="1"/>
</dbReference>
<dbReference type="SUPFAM" id="SSF54292">
    <property type="entry name" value="2Fe-2S ferredoxin-like"/>
    <property type="match status" value="1"/>
</dbReference>
<accession>A0ABT5NXU5</accession>
<protein>
    <submittedName>
        <fullName evidence="3">Pyridoxamine 5'-phosphate oxidase family protein</fullName>
    </submittedName>
</protein>
<dbReference type="Gene3D" id="2.40.30.10">
    <property type="entry name" value="Translation factors"/>
    <property type="match status" value="1"/>
</dbReference>
<gene>
    <name evidence="3" type="ORF">M5G11_21010</name>
</gene>
<dbReference type="InterPro" id="IPR012675">
    <property type="entry name" value="Beta-grasp_dom_sf"/>
</dbReference>
<dbReference type="InterPro" id="IPR001433">
    <property type="entry name" value="OxRdtase_FAD/NAD-bd"/>
</dbReference>
<dbReference type="CDD" id="cd00207">
    <property type="entry name" value="fer2"/>
    <property type="match status" value="1"/>
</dbReference>
<dbReference type="SUPFAM" id="SSF52343">
    <property type="entry name" value="Ferredoxin reductase-like, C-terminal NADP-linked domain"/>
    <property type="match status" value="1"/>
</dbReference>
<dbReference type="InterPro" id="IPR017927">
    <property type="entry name" value="FAD-bd_FR_type"/>
</dbReference>
<dbReference type="PRINTS" id="PR00409">
    <property type="entry name" value="PHDIOXRDTASE"/>
</dbReference>
<dbReference type="PANTHER" id="PTHR42815:SF2">
    <property type="entry name" value="FAD-BINDING, PUTATIVE (AFU_ORTHOLOGUE AFUA_6G07600)-RELATED"/>
    <property type="match status" value="1"/>
</dbReference>
<keyword evidence="4" id="KW-1185">Reference proteome</keyword>
<dbReference type="PANTHER" id="PTHR42815">
    <property type="entry name" value="FAD-BINDING, PUTATIVE (AFU_ORTHOLOGUE AFUA_6G07600)-RELATED"/>
    <property type="match status" value="1"/>
</dbReference>
<dbReference type="PROSITE" id="PS51384">
    <property type="entry name" value="FAD_FR"/>
    <property type="match status" value="1"/>
</dbReference>
<dbReference type="Pfam" id="PF00970">
    <property type="entry name" value="FAD_binding_6"/>
    <property type="match status" value="1"/>
</dbReference>
<name>A0ABT5NXU5_9PSED</name>
<evidence type="ECO:0000259" key="1">
    <source>
        <dbReference type="PROSITE" id="PS51085"/>
    </source>
</evidence>
<dbReference type="Gene3D" id="2.30.110.10">
    <property type="entry name" value="Electron Transport, Fmn-binding Protein, Chain A"/>
    <property type="match status" value="1"/>
</dbReference>
<dbReference type="Pfam" id="PF00111">
    <property type="entry name" value="Fer2"/>
    <property type="match status" value="1"/>
</dbReference>
<dbReference type="InterPro" id="IPR039261">
    <property type="entry name" value="FNR_nucleotide-bd"/>
</dbReference>
<organism evidence="3 4">
    <name type="scientific">Pseudomonas fontis</name>
    <dbReference type="NCBI Taxonomy" id="2942633"/>
    <lineage>
        <taxon>Bacteria</taxon>
        <taxon>Pseudomonadati</taxon>
        <taxon>Pseudomonadota</taxon>
        <taxon>Gammaproteobacteria</taxon>
        <taxon>Pseudomonadales</taxon>
        <taxon>Pseudomonadaceae</taxon>
        <taxon>Pseudomonas</taxon>
    </lineage>
</organism>